<dbReference type="EMBL" id="CAAHFG010000003">
    <property type="protein sequence ID" value="VGO15705.1"/>
    <property type="molecule type" value="Genomic_DNA"/>
</dbReference>
<organism evidence="2 3">
    <name type="scientific">Pontiella desulfatans</name>
    <dbReference type="NCBI Taxonomy" id="2750659"/>
    <lineage>
        <taxon>Bacteria</taxon>
        <taxon>Pseudomonadati</taxon>
        <taxon>Kiritimatiellota</taxon>
        <taxon>Kiritimatiellia</taxon>
        <taxon>Kiritimatiellales</taxon>
        <taxon>Pontiellaceae</taxon>
        <taxon>Pontiella</taxon>
    </lineage>
</organism>
<accession>A0A6C2U6Z3</accession>
<dbReference type="AlphaFoldDB" id="A0A6C2U6Z3"/>
<dbReference type="InterPro" id="IPR024535">
    <property type="entry name" value="RHGA/B-epi-like_pectate_lyase"/>
</dbReference>
<sequence length="498" mass="53804">MVSIMAVAGVCSASLDCANVVDYGARGDGRADDTPAVQKALDDAVNKGGICFLPAGAYRLDGSLTVPAGVTLKGSYDGIPHPMHPVGTVLHMYGGKGNVDATPAIVLEFNASVRNVMIHYPEQQAPPAVVPYPWTIQIRGEMCQVVDVAMTNPYRAIDAGTYVNELHFIRNVYACPLNIGIYIDQCYDVGRLENVHFNPNLWKRIGLEPKLPKPPADFPGGEDGYWNSILQPYLMENLVGFKIGRSDWEYISNCFVIFAKQGFLFDDFGHGGGNALVTQSGSDVGPVAVQVNKVQRHAGVQFSNCQFMSTVKIGPENSGPVKISNSGFWVVKETLEQVVNEGSGTVILNACHFSDWDIPGKGVPCIRATNGRMILSQCEFSRPRTGLIVPRKNAVLLEEDFIAGTVTGCLFHNDSITNTSAGKLEEFANVFEQVDRTVDLGRRTLRELCTEYEVSVKDVVALLKQHGVEASPALTFGAIAEGAGLSVAELFALVSSNL</sequence>
<keyword evidence="3" id="KW-1185">Reference proteome</keyword>
<evidence type="ECO:0000313" key="2">
    <source>
        <dbReference type="EMBL" id="VGO15705.1"/>
    </source>
</evidence>
<feature type="domain" description="Rhamnogalacturonase A/B/Epimerase-like pectate lyase" evidence="1">
    <location>
        <begin position="19"/>
        <end position="76"/>
    </location>
</feature>
<dbReference type="Proteomes" id="UP000366872">
    <property type="component" value="Unassembled WGS sequence"/>
</dbReference>
<protein>
    <recommendedName>
        <fullName evidence="1">Rhamnogalacturonase A/B/Epimerase-like pectate lyase domain-containing protein</fullName>
    </recommendedName>
</protein>
<evidence type="ECO:0000259" key="1">
    <source>
        <dbReference type="Pfam" id="PF12708"/>
    </source>
</evidence>
<dbReference type="InterPro" id="IPR012334">
    <property type="entry name" value="Pectin_lyas_fold"/>
</dbReference>
<name>A0A6C2U6Z3_PONDE</name>
<evidence type="ECO:0000313" key="3">
    <source>
        <dbReference type="Proteomes" id="UP000366872"/>
    </source>
</evidence>
<dbReference type="Pfam" id="PF12708">
    <property type="entry name" value="Pect-lyase_RHGA_epim"/>
    <property type="match status" value="1"/>
</dbReference>
<gene>
    <name evidence="2" type="ORF">PDESU_04290</name>
</gene>
<reference evidence="2 3" key="1">
    <citation type="submission" date="2019-04" db="EMBL/GenBank/DDBJ databases">
        <authorList>
            <person name="Van Vliet M D."/>
        </authorList>
    </citation>
    <scope>NUCLEOTIDE SEQUENCE [LARGE SCALE GENOMIC DNA]</scope>
    <source>
        <strain evidence="2 3">F1</strain>
    </source>
</reference>
<dbReference type="InterPro" id="IPR011050">
    <property type="entry name" value="Pectin_lyase_fold/virulence"/>
</dbReference>
<dbReference type="Gene3D" id="2.160.20.10">
    <property type="entry name" value="Single-stranded right-handed beta-helix, Pectin lyase-like"/>
    <property type="match status" value="1"/>
</dbReference>
<proteinExistence type="predicted"/>
<dbReference type="SUPFAM" id="SSF51126">
    <property type="entry name" value="Pectin lyase-like"/>
    <property type="match status" value="1"/>
</dbReference>